<feature type="transmembrane region" description="Helical" evidence="1">
    <location>
        <begin position="171"/>
        <end position="188"/>
    </location>
</feature>
<feature type="chain" id="PRO_5046426787" evidence="2">
    <location>
        <begin position="20"/>
        <end position="192"/>
    </location>
</feature>
<sequence length="192" mass="20426">MFKRLLLGAALLCAGTAQAALINFTGNIANHNDVIRIDFTLLSDANNVRVWTDSHDGGVNFDPITALWDAAGNLLDENDDNDSIDPATQTVFDSGFTLPFLAAGNYTFTIATFNNFAAGSTLADGFSFDSETAIPLSQWCQPANDCNEGTFWSVWLDGVDSATNPGGGTPVPAPATLLLMAFGGLLMARRRK</sequence>
<evidence type="ECO:0000256" key="1">
    <source>
        <dbReference type="SAM" id="Phobius"/>
    </source>
</evidence>
<reference evidence="3 4" key="1">
    <citation type="submission" date="2021-10" db="EMBL/GenBank/DDBJ databases">
        <title>Draft genome of Aestuariibacter halophilus JC2043.</title>
        <authorList>
            <person name="Emsley S.A."/>
            <person name="Pfannmuller K.M."/>
            <person name="Ushijima B."/>
            <person name="Saw J.H."/>
            <person name="Videau P."/>
        </authorList>
    </citation>
    <scope>NUCLEOTIDE SEQUENCE [LARGE SCALE GENOMIC DNA]</scope>
    <source>
        <strain evidence="3 4">JC2043</strain>
    </source>
</reference>
<dbReference type="EMBL" id="JAJEWP010000002">
    <property type="protein sequence ID" value="MCC2616434.1"/>
    <property type="molecule type" value="Genomic_DNA"/>
</dbReference>
<name>A0ABS8G9N9_9ALTE</name>
<gene>
    <name evidence="3" type="ORF">LJ739_09295</name>
</gene>
<dbReference type="NCBIfam" id="TIGR02595">
    <property type="entry name" value="PEP_CTERM"/>
    <property type="match status" value="1"/>
</dbReference>
<proteinExistence type="predicted"/>
<dbReference type="InterPro" id="IPR013424">
    <property type="entry name" value="Ice-binding_C"/>
</dbReference>
<keyword evidence="1" id="KW-0472">Membrane</keyword>
<dbReference type="Proteomes" id="UP001520878">
    <property type="component" value="Unassembled WGS sequence"/>
</dbReference>
<keyword evidence="1" id="KW-0812">Transmembrane</keyword>
<keyword evidence="4" id="KW-1185">Reference proteome</keyword>
<comment type="caution">
    <text evidence="3">The sequence shown here is derived from an EMBL/GenBank/DDBJ whole genome shotgun (WGS) entry which is preliminary data.</text>
</comment>
<organism evidence="3 4">
    <name type="scientific">Fluctibacter halophilus</name>
    <dbReference type="NCBI Taxonomy" id="226011"/>
    <lineage>
        <taxon>Bacteria</taxon>
        <taxon>Pseudomonadati</taxon>
        <taxon>Pseudomonadota</taxon>
        <taxon>Gammaproteobacteria</taxon>
        <taxon>Alteromonadales</taxon>
        <taxon>Alteromonadaceae</taxon>
        <taxon>Fluctibacter</taxon>
    </lineage>
</organism>
<keyword evidence="2" id="KW-0732">Signal</keyword>
<dbReference type="NCBIfam" id="NF038127">
    <property type="entry name" value="FDP_fam"/>
    <property type="match status" value="1"/>
</dbReference>
<keyword evidence="1" id="KW-1133">Transmembrane helix</keyword>
<protein>
    <submittedName>
        <fullName evidence="3">PEP-CTERM sorting domain-containing protein</fullName>
    </submittedName>
</protein>
<accession>A0ABS8G9N9</accession>
<dbReference type="RefSeq" id="WP_229159719.1">
    <property type="nucleotide sequence ID" value="NZ_JAJEWP010000002.1"/>
</dbReference>
<evidence type="ECO:0000256" key="2">
    <source>
        <dbReference type="SAM" id="SignalP"/>
    </source>
</evidence>
<evidence type="ECO:0000313" key="3">
    <source>
        <dbReference type="EMBL" id="MCC2616434.1"/>
    </source>
</evidence>
<evidence type="ECO:0000313" key="4">
    <source>
        <dbReference type="Proteomes" id="UP001520878"/>
    </source>
</evidence>
<feature type="signal peptide" evidence="2">
    <location>
        <begin position="1"/>
        <end position="19"/>
    </location>
</feature>